<dbReference type="Pfam" id="PF13242">
    <property type="entry name" value="Hydrolase_like"/>
    <property type="match status" value="1"/>
</dbReference>
<dbReference type="VEuPathDB" id="FungiDB:HGUI_00254"/>
<evidence type="ECO:0000313" key="2">
    <source>
        <dbReference type="Proteomes" id="UP000183365"/>
    </source>
</evidence>
<organism evidence="1 2">
    <name type="scientific">Hanseniaspora guilliermondii</name>
    <dbReference type="NCBI Taxonomy" id="56406"/>
    <lineage>
        <taxon>Eukaryota</taxon>
        <taxon>Fungi</taxon>
        <taxon>Dikarya</taxon>
        <taxon>Ascomycota</taxon>
        <taxon>Saccharomycotina</taxon>
        <taxon>Saccharomycetes</taxon>
        <taxon>Saccharomycodales</taxon>
        <taxon>Saccharomycodaceae</taxon>
        <taxon>Hanseniaspora</taxon>
    </lineage>
</organism>
<accession>A0A1L0FEN0</accession>
<dbReference type="EMBL" id="FQNF01000003">
    <property type="protein sequence ID" value="SGZ38054.1"/>
    <property type="molecule type" value="Genomic_DNA"/>
</dbReference>
<dbReference type="GO" id="GO:0016791">
    <property type="term" value="F:phosphatase activity"/>
    <property type="evidence" value="ECO:0007669"/>
    <property type="project" value="TreeGrafter"/>
</dbReference>
<proteinExistence type="predicted"/>
<dbReference type="OrthoDB" id="10251048at2759"/>
<name>A0A1L0FEN0_9ASCO</name>
<dbReference type="InterPro" id="IPR006353">
    <property type="entry name" value="HAD-SF_hydro_IIA_CECR5"/>
</dbReference>
<dbReference type="Gene3D" id="3.40.50.1000">
    <property type="entry name" value="HAD superfamily/HAD-like"/>
    <property type="match status" value="2"/>
</dbReference>
<dbReference type="Proteomes" id="UP000183365">
    <property type="component" value="Unassembled WGS sequence"/>
</dbReference>
<sequence>MFQNRFFSSLTKTKIPGFVFDIDGVLVQGSKAIPEARNALRFLNNNKIPFVFLTNSGGLLEREKTAQVLTKLGMLDEIPNVRTVLSHTPYKAYKEQYKTVFAVGPIGCSRVLKQYGFKNVYEAGDLIGEYPGIAPFNMITHRAEKYLSQNGRIPKDKLQFDAVMVLSDPRDWSADLQIVADILTSDNGKLGTTNYTKNAKSIPIFWSQRDFQWKTEYSLPRFALGAFREILYKVVSIIKSPKLVTLPNEMTNSNTKLVHDKASQEYSVKKFINERVMGKPERIAYEFAEKELRAEFKDLYASGEEFELGDVYMVGDNPLSDIIGAKNYGWKTCLVKTGVYNDEYDLQVEPSMIVENVEEAVNKGVNQSSRLSKIM</sequence>
<keyword evidence="2" id="KW-1185">Reference proteome</keyword>
<dbReference type="Pfam" id="PF13344">
    <property type="entry name" value="Hydrolase_6"/>
    <property type="match status" value="1"/>
</dbReference>
<evidence type="ECO:0008006" key="3">
    <source>
        <dbReference type="Google" id="ProtNLM"/>
    </source>
</evidence>
<dbReference type="InterPro" id="IPR006357">
    <property type="entry name" value="HAD-SF_hydro_IIA"/>
</dbReference>
<dbReference type="PANTHER" id="PTHR19288">
    <property type="entry name" value="4-NITROPHENYLPHOSPHATASE-RELATED"/>
    <property type="match status" value="1"/>
</dbReference>
<protein>
    <recommendedName>
        <fullName evidence="3">HAD-superfamily hydrolase</fullName>
    </recommendedName>
</protein>
<dbReference type="NCBIfam" id="TIGR01456">
    <property type="entry name" value="CECR5"/>
    <property type="match status" value="1"/>
</dbReference>
<dbReference type="AlphaFoldDB" id="A0A1L0FEN0"/>
<gene>
    <name evidence="1" type="ORF">HGUI_00254</name>
</gene>
<evidence type="ECO:0000313" key="1">
    <source>
        <dbReference type="EMBL" id="SGZ38054.1"/>
    </source>
</evidence>
<dbReference type="PANTHER" id="PTHR19288:SF93">
    <property type="entry name" value="FI11325P-RELATED"/>
    <property type="match status" value="1"/>
</dbReference>
<dbReference type="GO" id="GO:0005737">
    <property type="term" value="C:cytoplasm"/>
    <property type="evidence" value="ECO:0007669"/>
    <property type="project" value="TreeGrafter"/>
</dbReference>
<dbReference type="NCBIfam" id="TIGR01460">
    <property type="entry name" value="HAD-SF-IIA"/>
    <property type="match status" value="1"/>
</dbReference>
<dbReference type="InterPro" id="IPR036412">
    <property type="entry name" value="HAD-like_sf"/>
</dbReference>
<reference evidence="2" key="1">
    <citation type="submission" date="2016-11" db="EMBL/GenBank/DDBJ databases">
        <authorList>
            <person name="Guldener U."/>
        </authorList>
    </citation>
    <scope>NUCLEOTIDE SEQUENCE [LARGE SCALE GENOMIC DNA]</scope>
</reference>
<dbReference type="SUPFAM" id="SSF56784">
    <property type="entry name" value="HAD-like"/>
    <property type="match status" value="1"/>
</dbReference>
<dbReference type="InterPro" id="IPR023214">
    <property type="entry name" value="HAD_sf"/>
</dbReference>